<dbReference type="Pfam" id="PF26512">
    <property type="entry name" value="SOI"/>
    <property type="match status" value="1"/>
</dbReference>
<comment type="caution">
    <text evidence="2">The sequence shown here is derived from an EMBL/GenBank/DDBJ whole genome shotgun (WGS) entry which is preliminary data.</text>
</comment>
<evidence type="ECO:0008006" key="4">
    <source>
        <dbReference type="Google" id="ProtNLM"/>
    </source>
</evidence>
<proteinExistence type="predicted"/>
<name>A0ABV6PG92_9SPHN</name>
<dbReference type="Proteomes" id="UP001589943">
    <property type="component" value="Unassembled WGS sequence"/>
</dbReference>
<dbReference type="RefSeq" id="WP_379480343.1">
    <property type="nucleotide sequence ID" value="NZ_JBHLTL010000001.1"/>
</dbReference>
<feature type="transmembrane region" description="Helical" evidence="1">
    <location>
        <begin position="89"/>
        <end position="112"/>
    </location>
</feature>
<gene>
    <name evidence="2" type="ORF">ACFFF7_05460</name>
</gene>
<keyword evidence="3" id="KW-1185">Reference proteome</keyword>
<keyword evidence="1" id="KW-0472">Membrane</keyword>
<dbReference type="InterPro" id="IPR058965">
    <property type="entry name" value="SOI/HabA-like"/>
</dbReference>
<evidence type="ECO:0000313" key="3">
    <source>
        <dbReference type="Proteomes" id="UP001589943"/>
    </source>
</evidence>
<keyword evidence="1" id="KW-0812">Transmembrane</keyword>
<keyword evidence="1" id="KW-1133">Transmembrane helix</keyword>
<protein>
    <recommendedName>
        <fullName evidence="4">DUF2938 domain-containing protein</fullName>
    </recommendedName>
</protein>
<feature type="transmembrane region" description="Helical" evidence="1">
    <location>
        <begin position="132"/>
        <end position="156"/>
    </location>
</feature>
<evidence type="ECO:0000313" key="2">
    <source>
        <dbReference type="EMBL" id="MFC0588855.1"/>
    </source>
</evidence>
<organism evidence="2 3">
    <name type="scientific">Novosphingobium aquiterrae</name>
    <dbReference type="NCBI Taxonomy" id="624388"/>
    <lineage>
        <taxon>Bacteria</taxon>
        <taxon>Pseudomonadati</taxon>
        <taxon>Pseudomonadota</taxon>
        <taxon>Alphaproteobacteria</taxon>
        <taxon>Sphingomonadales</taxon>
        <taxon>Sphingomonadaceae</taxon>
        <taxon>Novosphingobium</taxon>
    </lineage>
</organism>
<feature type="transmembrane region" description="Helical" evidence="1">
    <location>
        <begin position="63"/>
        <end position="82"/>
    </location>
</feature>
<dbReference type="EMBL" id="JBHLTL010000001">
    <property type="protein sequence ID" value="MFC0588855.1"/>
    <property type="molecule type" value="Genomic_DNA"/>
</dbReference>
<evidence type="ECO:0000256" key="1">
    <source>
        <dbReference type="SAM" id="Phobius"/>
    </source>
</evidence>
<feature type="transmembrane region" description="Helical" evidence="1">
    <location>
        <begin position="9"/>
        <end position="31"/>
    </location>
</feature>
<reference evidence="2 3" key="1">
    <citation type="submission" date="2024-09" db="EMBL/GenBank/DDBJ databases">
        <authorList>
            <person name="Sun Q."/>
            <person name="Mori K."/>
        </authorList>
    </citation>
    <scope>NUCLEOTIDE SEQUENCE [LARGE SCALE GENOMIC DNA]</scope>
    <source>
        <strain evidence="2 3">NCAIM B.02537</strain>
    </source>
</reference>
<accession>A0ABV6PG92</accession>
<sequence>MLSESRRSLLVFNGVGLIATAILSGWIYFFFLLGAVDLWPFVTDVPIHLPGDRRAWNMAHLEGITNGTMLIAIGAAGGYLRLGERAQAVLVWAALAFGWLFTLPAIANALFGTRGLEFGGGPFPGSVTLNNLVFLAGWPAMIGVHVAFALLLWGAWQYRRQARVQA</sequence>